<dbReference type="Proteomes" id="UP000004277">
    <property type="component" value="Unassembled WGS sequence"/>
</dbReference>
<sequence length="282" mass="30843">MPQPSLPPQPPAAQPSAPRPLRPRSPASAWSPTHPLAAAPTHATTATARPLVPETMFGHWFLRTRVWEQHVLRVAIDDLQNLVGAPLPASPVILDAGCGQGISLALLEAAFAPAMLIGIDLHRPSLALARSVAQRLRTPVQLLESDCARVALPDASVDLVFCHQTLHHIVEQEATLAEFHRVLKPGGRLLLAESTDAYICSWVIRLLFRHPMHVQRSAAGYLQMVRAAGFAFDDANVSYPYLWWSRAGDFGLLERWGIKQPPPPGQRRETLVNVAAFKPPAS</sequence>
<keyword evidence="1" id="KW-0489">Methyltransferase</keyword>
<organism evidence="1 2">
    <name type="scientific">Imbroritus primus</name>
    <dbReference type="NCBI Taxonomy" id="3058603"/>
    <lineage>
        <taxon>Bacteria</taxon>
        <taxon>Pseudomonadati</taxon>
        <taxon>Pseudomonadota</taxon>
        <taxon>Betaproteobacteria</taxon>
        <taxon>Burkholderiales</taxon>
        <taxon>Burkholderiaceae</taxon>
        <taxon>Imbroritus</taxon>
    </lineage>
</organism>
<proteinExistence type="predicted"/>
<gene>
    <name evidence="1" type="ORF">MW7_017150</name>
</gene>
<dbReference type="EMBL" id="AKCV02000026">
    <property type="protein sequence ID" value="TMS56799.1"/>
    <property type="molecule type" value="Genomic_DNA"/>
</dbReference>
<comment type="caution">
    <text evidence="1">The sequence shown here is derived from an EMBL/GenBank/DDBJ whole genome shotgun (WGS) entry which is preliminary data.</text>
</comment>
<keyword evidence="1" id="KW-0808">Transferase</keyword>
<evidence type="ECO:0000313" key="2">
    <source>
        <dbReference type="Proteomes" id="UP000004277"/>
    </source>
</evidence>
<accession>A0ACD3SKS3</accession>
<evidence type="ECO:0000313" key="1">
    <source>
        <dbReference type="EMBL" id="TMS56799.1"/>
    </source>
</evidence>
<reference evidence="1" key="1">
    <citation type="submission" date="2019-05" db="EMBL/GenBank/DDBJ databases">
        <title>Revised genome assembly of Burkholderiaceae (previously Ralstonia) sp. PBA.</title>
        <authorList>
            <person name="Gan H.M."/>
        </authorList>
    </citation>
    <scope>NUCLEOTIDE SEQUENCE</scope>
    <source>
        <strain evidence="1">PBA</strain>
    </source>
</reference>
<keyword evidence="2" id="KW-1185">Reference proteome</keyword>
<name>A0ACD3SKS3_9BURK</name>
<protein>
    <submittedName>
        <fullName evidence="1">Class I SAM-dependent methyltransferase</fullName>
    </submittedName>
</protein>